<evidence type="ECO:0000313" key="1">
    <source>
        <dbReference type="EMBL" id="WGV16846.1"/>
    </source>
</evidence>
<evidence type="ECO:0000313" key="2">
    <source>
        <dbReference type="Proteomes" id="UP001230978"/>
    </source>
</evidence>
<sequence length="258" mass="27939">MTSDSPHHLLIEDIAGGAMPVTVNCDMGESFGLWRIGDDAGLMPLIHIANVACGFHASDFDHMRATVRLAKTHGVKVGAHPSLPDLQGFGRREMKMGREEMANCMIYQIGALCGFLKAEGMELNHIKPHGSLYGMAARQEDIAHAVCDAADVFQVPILGMTGTLHEKIYPARGHRFVAEFYADLEYRPDGSLIVTREHDAKDPALMAARCTRAITEGKGTATDGSDIPVRCDSICIHSDTPNAIDIAQAVRAAVQPYT</sequence>
<dbReference type="RefSeq" id="WP_281467597.1">
    <property type="nucleotide sequence ID" value="NZ_CP124535.1"/>
</dbReference>
<dbReference type="NCBIfam" id="NF003816">
    <property type="entry name" value="PRK05406.1-5"/>
    <property type="match status" value="1"/>
</dbReference>
<dbReference type="SUPFAM" id="SSF88713">
    <property type="entry name" value="Glycoside hydrolase/deacetylase"/>
    <property type="match status" value="1"/>
</dbReference>
<dbReference type="CDD" id="cd11665">
    <property type="entry name" value="LamB_like"/>
    <property type="match status" value="1"/>
</dbReference>
<dbReference type="NCBIfam" id="NF003814">
    <property type="entry name" value="PRK05406.1-3"/>
    <property type="match status" value="1"/>
</dbReference>
<dbReference type="Proteomes" id="UP001230978">
    <property type="component" value="Chromosome"/>
</dbReference>
<gene>
    <name evidence="1" type="ORF">QF092_03260</name>
</gene>
<dbReference type="EMBL" id="CP124535">
    <property type="protein sequence ID" value="WGV16846.1"/>
    <property type="molecule type" value="Genomic_DNA"/>
</dbReference>
<accession>A0ABY8Q7K1</accession>
<dbReference type="InterPro" id="IPR011330">
    <property type="entry name" value="Glyco_hydro/deAcase_b/a-brl"/>
</dbReference>
<protein>
    <submittedName>
        <fullName evidence="1">LamB/YcsF family protein</fullName>
    </submittedName>
</protein>
<reference evidence="1 2" key="1">
    <citation type="submission" date="2023-04" db="EMBL/GenBank/DDBJ databases">
        <title>YMD61, complete Genome.</title>
        <authorList>
            <person name="Zhang J."/>
        </authorList>
    </citation>
    <scope>NUCLEOTIDE SEQUENCE [LARGE SCALE GENOMIC DNA]</scope>
    <source>
        <strain evidence="1 2">YMD61</strain>
    </source>
</reference>
<name>A0ABY8Q7K1_9RHOB</name>
<keyword evidence="2" id="KW-1185">Reference proteome</keyword>
<dbReference type="PANTHER" id="PTHR30292">
    <property type="entry name" value="UNCHARACTERIZED PROTEIN YBGL-RELATED"/>
    <property type="match status" value="1"/>
</dbReference>
<dbReference type="PANTHER" id="PTHR30292:SF0">
    <property type="entry name" value="5-OXOPROLINASE SUBUNIT A"/>
    <property type="match status" value="1"/>
</dbReference>
<dbReference type="Gene3D" id="3.20.20.370">
    <property type="entry name" value="Glycoside hydrolase/deacetylase"/>
    <property type="match status" value="1"/>
</dbReference>
<dbReference type="Pfam" id="PF03746">
    <property type="entry name" value="LamB_YcsF"/>
    <property type="match status" value="1"/>
</dbReference>
<proteinExistence type="predicted"/>
<organism evidence="1 2">
    <name type="scientific">Fuscovulum ytuae</name>
    <dbReference type="NCBI Taxonomy" id="3042299"/>
    <lineage>
        <taxon>Bacteria</taxon>
        <taxon>Pseudomonadati</taxon>
        <taxon>Pseudomonadota</taxon>
        <taxon>Alphaproteobacteria</taxon>
        <taxon>Rhodobacterales</taxon>
        <taxon>Paracoccaceae</taxon>
        <taxon>Fuscovulum</taxon>
    </lineage>
</organism>
<dbReference type="InterPro" id="IPR005501">
    <property type="entry name" value="LamB/YcsF/PxpA-like"/>
</dbReference>